<gene>
    <name evidence="2" type="ORF">E6H03_10330</name>
</gene>
<evidence type="ECO:0000313" key="2">
    <source>
        <dbReference type="EMBL" id="TMI79424.1"/>
    </source>
</evidence>
<dbReference type="PROSITE" id="PS50042">
    <property type="entry name" value="CNMP_BINDING_3"/>
    <property type="match status" value="1"/>
</dbReference>
<name>A0A537J783_9BACT</name>
<dbReference type="InterPro" id="IPR018490">
    <property type="entry name" value="cNMP-bd_dom_sf"/>
</dbReference>
<dbReference type="SMART" id="SM00100">
    <property type="entry name" value="cNMP"/>
    <property type="match status" value="1"/>
</dbReference>
<dbReference type="InterPro" id="IPR000595">
    <property type="entry name" value="cNMP-bd_dom"/>
</dbReference>
<dbReference type="SUPFAM" id="SSF51206">
    <property type="entry name" value="cAMP-binding domain-like"/>
    <property type="match status" value="1"/>
</dbReference>
<dbReference type="Pfam" id="PF00027">
    <property type="entry name" value="cNMP_binding"/>
    <property type="match status" value="1"/>
</dbReference>
<evidence type="ECO:0000259" key="1">
    <source>
        <dbReference type="PROSITE" id="PS50042"/>
    </source>
</evidence>
<dbReference type="PRINTS" id="PR00103">
    <property type="entry name" value="CAMPKINASE"/>
</dbReference>
<accession>A0A537J783</accession>
<dbReference type="PROSITE" id="PS00889">
    <property type="entry name" value="CNMP_BINDING_2"/>
    <property type="match status" value="1"/>
</dbReference>
<dbReference type="PROSITE" id="PS00888">
    <property type="entry name" value="CNMP_BINDING_1"/>
    <property type="match status" value="1"/>
</dbReference>
<dbReference type="InterPro" id="IPR018488">
    <property type="entry name" value="cNMP-bd_CS"/>
</dbReference>
<dbReference type="Gene3D" id="2.60.120.10">
    <property type="entry name" value="Jelly Rolls"/>
    <property type="match status" value="1"/>
</dbReference>
<organism evidence="2 3">
    <name type="scientific">Candidatus Segetimicrobium genomatis</name>
    <dbReference type="NCBI Taxonomy" id="2569760"/>
    <lineage>
        <taxon>Bacteria</taxon>
        <taxon>Bacillati</taxon>
        <taxon>Candidatus Sysuimicrobiota</taxon>
        <taxon>Candidatus Sysuimicrobiia</taxon>
        <taxon>Candidatus Sysuimicrobiales</taxon>
        <taxon>Candidatus Segetimicrobiaceae</taxon>
        <taxon>Candidatus Segetimicrobium</taxon>
    </lineage>
</organism>
<dbReference type="CDD" id="cd00038">
    <property type="entry name" value="CAP_ED"/>
    <property type="match status" value="1"/>
</dbReference>
<dbReference type="EMBL" id="VBAN01000329">
    <property type="protein sequence ID" value="TMI79424.1"/>
    <property type="molecule type" value="Genomic_DNA"/>
</dbReference>
<protein>
    <submittedName>
        <fullName evidence="2">Cyclic nucleotide-binding domain-containing protein</fullName>
    </submittedName>
</protein>
<dbReference type="InterPro" id="IPR014710">
    <property type="entry name" value="RmlC-like_jellyroll"/>
</dbReference>
<reference evidence="2 3" key="1">
    <citation type="journal article" date="2019" name="Nat. Microbiol.">
        <title>Mediterranean grassland soil C-N compound turnover is dependent on rainfall and depth, and is mediated by genomically divergent microorganisms.</title>
        <authorList>
            <person name="Diamond S."/>
            <person name="Andeer P.F."/>
            <person name="Li Z."/>
            <person name="Crits-Christoph A."/>
            <person name="Burstein D."/>
            <person name="Anantharaman K."/>
            <person name="Lane K.R."/>
            <person name="Thomas B.C."/>
            <person name="Pan C."/>
            <person name="Northen T.R."/>
            <person name="Banfield J.F."/>
        </authorList>
    </citation>
    <scope>NUCLEOTIDE SEQUENCE [LARGE SCALE GENOMIC DNA]</scope>
    <source>
        <strain evidence="2">NP_6</strain>
    </source>
</reference>
<dbReference type="AlphaFoldDB" id="A0A537J783"/>
<dbReference type="PANTHER" id="PTHR23011:SF28">
    <property type="entry name" value="CYCLIC NUCLEOTIDE-BINDING DOMAIN CONTAINING PROTEIN"/>
    <property type="match status" value="1"/>
</dbReference>
<dbReference type="Proteomes" id="UP000318093">
    <property type="component" value="Unassembled WGS sequence"/>
</dbReference>
<proteinExistence type="predicted"/>
<dbReference type="PANTHER" id="PTHR23011">
    <property type="entry name" value="CYCLIC NUCLEOTIDE-BINDING DOMAIN CONTAINING PROTEIN"/>
    <property type="match status" value="1"/>
</dbReference>
<comment type="caution">
    <text evidence="2">The sequence shown here is derived from an EMBL/GenBank/DDBJ whole genome shotgun (WGS) entry which is preliminary data.</text>
</comment>
<sequence>MAVADHVPHLKKVPLFHDIPEAQLRRITNGIKERRYEPGAAIVSAGEAGHGFYLIVEGRAAVQRNERTIRTLGPGDYFGELALVRETPRSATVVAKEPTTCLALTRWDFKGILDANPAIAIRLLETVASRIQDDEGIH</sequence>
<evidence type="ECO:0000313" key="3">
    <source>
        <dbReference type="Proteomes" id="UP000318093"/>
    </source>
</evidence>
<feature type="domain" description="Cyclic nucleotide-binding" evidence="1">
    <location>
        <begin position="15"/>
        <end position="130"/>
    </location>
</feature>